<accession>A0A2S7SZQ9</accession>
<keyword evidence="3" id="KW-0732">Signal</keyword>
<dbReference type="InterPro" id="IPR011990">
    <property type="entry name" value="TPR-like_helical_dom_sf"/>
</dbReference>
<protein>
    <submittedName>
        <fullName evidence="4">Uncharacterized protein</fullName>
    </submittedName>
</protein>
<proteinExistence type="predicted"/>
<dbReference type="Pfam" id="PF13174">
    <property type="entry name" value="TPR_6"/>
    <property type="match status" value="1"/>
</dbReference>
<keyword evidence="5" id="KW-1185">Reference proteome</keyword>
<feature type="signal peptide" evidence="3">
    <location>
        <begin position="1"/>
        <end position="27"/>
    </location>
</feature>
<keyword evidence="2" id="KW-0472">Membrane</keyword>
<evidence type="ECO:0000256" key="1">
    <source>
        <dbReference type="PROSITE-ProRule" id="PRU00339"/>
    </source>
</evidence>
<dbReference type="Pfam" id="PF00515">
    <property type="entry name" value="TPR_1"/>
    <property type="match status" value="1"/>
</dbReference>
<comment type="caution">
    <text evidence="4">The sequence shown here is derived from an EMBL/GenBank/DDBJ whole genome shotgun (WGS) entry which is preliminary data.</text>
</comment>
<dbReference type="RefSeq" id="WP_133162427.1">
    <property type="nucleotide sequence ID" value="NZ_PPSL01000001.1"/>
</dbReference>
<feature type="repeat" description="TPR" evidence="1">
    <location>
        <begin position="65"/>
        <end position="98"/>
    </location>
</feature>
<reference evidence="4 5" key="1">
    <citation type="submission" date="2018-01" db="EMBL/GenBank/DDBJ databases">
        <title>A novel member of the phylum Bacteroidetes isolated from glacier ice.</title>
        <authorList>
            <person name="Liu Q."/>
            <person name="Xin Y.-H."/>
        </authorList>
    </citation>
    <scope>NUCLEOTIDE SEQUENCE [LARGE SCALE GENOMIC DNA]</scope>
    <source>
        <strain evidence="4 5">RB1R16</strain>
    </source>
</reference>
<keyword evidence="1" id="KW-0802">TPR repeat</keyword>
<evidence type="ECO:0000256" key="3">
    <source>
        <dbReference type="SAM" id="SignalP"/>
    </source>
</evidence>
<organism evidence="4 5">
    <name type="scientific">Flavipsychrobacter stenotrophus</name>
    <dbReference type="NCBI Taxonomy" id="2077091"/>
    <lineage>
        <taxon>Bacteria</taxon>
        <taxon>Pseudomonadati</taxon>
        <taxon>Bacteroidota</taxon>
        <taxon>Chitinophagia</taxon>
        <taxon>Chitinophagales</taxon>
        <taxon>Chitinophagaceae</taxon>
        <taxon>Flavipsychrobacter</taxon>
    </lineage>
</organism>
<sequence length="258" mass="28496">MTSTAATMKGTLLTGVLIILSSVCAMAADAGNALWNKANQLFQQKQYDSALACYEQVAATHPGIAEVYYNLGNTYYRLNQVAPAILNYERALHINPDHKEARENLILTQNRISNHIQVVPEIFFIEWWHNLTKASAANIWAILSLITFVTIVLIMLVSRTRKTGVTIVPPQLMVILVLVWICILTLAYFSAGNVSNSNKAVVMQHDAPLMNADLKGKPVSLIPEGTTIKTGSTRGEYIEAVLPDGHKGWIQLNLINKI</sequence>
<dbReference type="SMART" id="SM00028">
    <property type="entry name" value="TPR"/>
    <property type="match status" value="2"/>
</dbReference>
<dbReference type="GO" id="GO:0006493">
    <property type="term" value="P:protein O-linked glycosylation"/>
    <property type="evidence" value="ECO:0007669"/>
    <property type="project" value="TreeGrafter"/>
</dbReference>
<feature type="chain" id="PRO_5015742095" evidence="3">
    <location>
        <begin position="28"/>
        <end position="258"/>
    </location>
</feature>
<dbReference type="PANTHER" id="PTHR44998:SF1">
    <property type="entry name" value="UDP-N-ACETYLGLUCOSAMINE--PEPTIDE N-ACETYLGLUCOSAMINYLTRANSFERASE 110 KDA SUBUNIT"/>
    <property type="match status" value="1"/>
</dbReference>
<dbReference type="EMBL" id="PPSL01000001">
    <property type="protein sequence ID" value="PQJ12194.1"/>
    <property type="molecule type" value="Genomic_DNA"/>
</dbReference>
<feature type="transmembrane region" description="Helical" evidence="2">
    <location>
        <begin position="170"/>
        <end position="189"/>
    </location>
</feature>
<dbReference type="SUPFAM" id="SSF48452">
    <property type="entry name" value="TPR-like"/>
    <property type="match status" value="1"/>
</dbReference>
<dbReference type="InterPro" id="IPR019734">
    <property type="entry name" value="TPR_rpt"/>
</dbReference>
<feature type="transmembrane region" description="Helical" evidence="2">
    <location>
        <begin position="137"/>
        <end position="158"/>
    </location>
</feature>
<keyword evidence="2" id="KW-1133">Transmembrane helix</keyword>
<gene>
    <name evidence="4" type="ORF">CJD36_000080</name>
</gene>
<evidence type="ECO:0000256" key="2">
    <source>
        <dbReference type="SAM" id="Phobius"/>
    </source>
</evidence>
<dbReference type="PROSITE" id="PS50005">
    <property type="entry name" value="TPR"/>
    <property type="match status" value="1"/>
</dbReference>
<dbReference type="Proteomes" id="UP000239872">
    <property type="component" value="Unassembled WGS sequence"/>
</dbReference>
<dbReference type="PROSITE" id="PS50293">
    <property type="entry name" value="TPR_REGION"/>
    <property type="match status" value="1"/>
</dbReference>
<dbReference type="GO" id="GO:0016757">
    <property type="term" value="F:glycosyltransferase activity"/>
    <property type="evidence" value="ECO:0007669"/>
    <property type="project" value="TreeGrafter"/>
</dbReference>
<evidence type="ECO:0000313" key="4">
    <source>
        <dbReference type="EMBL" id="PQJ12194.1"/>
    </source>
</evidence>
<dbReference type="PANTHER" id="PTHR44998">
    <property type="match status" value="1"/>
</dbReference>
<name>A0A2S7SZQ9_9BACT</name>
<dbReference type="Gene3D" id="1.25.40.10">
    <property type="entry name" value="Tetratricopeptide repeat domain"/>
    <property type="match status" value="1"/>
</dbReference>
<keyword evidence="2" id="KW-0812">Transmembrane</keyword>
<evidence type="ECO:0000313" key="5">
    <source>
        <dbReference type="Proteomes" id="UP000239872"/>
    </source>
</evidence>
<dbReference type="OrthoDB" id="9776208at2"/>
<dbReference type="AlphaFoldDB" id="A0A2S7SZQ9"/>